<evidence type="ECO:0000313" key="2">
    <source>
        <dbReference type="EMBL" id="TDX35894.1"/>
    </source>
</evidence>
<dbReference type="EMBL" id="SOEE01000025">
    <property type="protein sequence ID" value="TDX35894.1"/>
    <property type="molecule type" value="Genomic_DNA"/>
</dbReference>
<accession>A0A4V3GV97</accession>
<gene>
    <name evidence="2" type="ORF">DFO72_12522</name>
    <name evidence="1" type="ORF">DFO72_13018</name>
</gene>
<evidence type="ECO:0000313" key="3">
    <source>
        <dbReference type="Proteomes" id="UP000295513"/>
    </source>
</evidence>
<evidence type="ECO:0000313" key="1">
    <source>
        <dbReference type="EMBL" id="TDX35413.1"/>
    </source>
</evidence>
<proteinExistence type="predicted"/>
<dbReference type="Proteomes" id="UP000295513">
    <property type="component" value="Unassembled WGS sequence"/>
</dbReference>
<comment type="caution">
    <text evidence="1">The sequence shown here is derived from an EMBL/GenBank/DDBJ whole genome shotgun (WGS) entry which is preliminary data.</text>
</comment>
<dbReference type="AlphaFoldDB" id="A0A4V3GV97"/>
<sequence length="40" mass="4740">IEGEHIHGYLLNLAYKYHIDTPLLKIINFNLQAYENQLIN</sequence>
<dbReference type="EMBL" id="SOEE01000030">
    <property type="protein sequence ID" value="TDX35413.1"/>
    <property type="molecule type" value="Genomic_DNA"/>
</dbReference>
<reference evidence="1 3" key="1">
    <citation type="submission" date="2019-03" db="EMBL/GenBank/DDBJ databases">
        <title>Freshwater and sediment microbial communities from various areas in North America, analyzing microbe dynamics in response to fracking.</title>
        <authorList>
            <person name="Lamendella R."/>
        </authorList>
    </citation>
    <scope>NUCLEOTIDE SEQUENCE [LARGE SCALE GENOMIC DNA]</scope>
    <source>
        <strain evidence="1 3">13_TX</strain>
    </source>
</reference>
<name>A0A4V3GV97_9BACI</name>
<organism evidence="1 3">
    <name type="scientific">Cytobacillus oceanisediminis</name>
    <dbReference type="NCBI Taxonomy" id="665099"/>
    <lineage>
        <taxon>Bacteria</taxon>
        <taxon>Bacillati</taxon>
        <taxon>Bacillota</taxon>
        <taxon>Bacilli</taxon>
        <taxon>Bacillales</taxon>
        <taxon>Bacillaceae</taxon>
        <taxon>Cytobacillus</taxon>
    </lineage>
</organism>
<protein>
    <submittedName>
        <fullName evidence="1">Uncharacterized protein</fullName>
    </submittedName>
</protein>
<feature type="non-terminal residue" evidence="1">
    <location>
        <position position="1"/>
    </location>
</feature>